<keyword evidence="2" id="KW-0614">Plasmid</keyword>
<organism evidence="2">
    <name type="scientific">Polaromonas hydrogenivorans</name>
    <dbReference type="NCBI Taxonomy" id="335476"/>
    <lineage>
        <taxon>Bacteria</taxon>
        <taxon>Pseudomonadati</taxon>
        <taxon>Pseudomonadota</taxon>
        <taxon>Betaproteobacteria</taxon>
        <taxon>Burkholderiales</taxon>
        <taxon>Comamonadaceae</taxon>
        <taxon>Polaromonas</taxon>
    </lineage>
</organism>
<evidence type="ECO:0000313" key="2">
    <source>
        <dbReference type="EMBL" id="XBP73212.1"/>
    </source>
</evidence>
<geneLocation type="plasmid" evidence="2">
    <name>p4</name>
</geneLocation>
<dbReference type="EMBL" id="CP157679">
    <property type="protein sequence ID" value="XBP73212.1"/>
    <property type="molecule type" value="Genomic_DNA"/>
</dbReference>
<proteinExistence type="predicted"/>
<accession>A0AAU7LZT1</accession>
<evidence type="ECO:0000256" key="1">
    <source>
        <dbReference type="ARBA" id="ARBA00023002"/>
    </source>
</evidence>
<dbReference type="PANTHER" id="PTHR43539">
    <property type="entry name" value="FLAVIN-BINDING MONOOXYGENASE-LIKE PROTEIN (AFU_ORTHOLOGUE AFUA_4G09220)"/>
    <property type="match status" value="1"/>
</dbReference>
<keyword evidence="1 2" id="KW-0560">Oxidoreductase</keyword>
<dbReference type="PANTHER" id="PTHR43539:SF68">
    <property type="entry name" value="FLAVIN-BINDING MONOOXYGENASE-LIKE PROTEIN (AFU_ORTHOLOGUE AFUA_4G09220)"/>
    <property type="match status" value="1"/>
</dbReference>
<name>A0AAU7LZT1_9BURK</name>
<dbReference type="Gene3D" id="3.50.50.60">
    <property type="entry name" value="FAD/NAD(P)-binding domain"/>
    <property type="match status" value="1"/>
</dbReference>
<dbReference type="GO" id="GO:0004497">
    <property type="term" value="F:monooxygenase activity"/>
    <property type="evidence" value="ECO:0007669"/>
    <property type="project" value="TreeGrafter"/>
</dbReference>
<dbReference type="RefSeq" id="WP_349283256.1">
    <property type="nucleotide sequence ID" value="NZ_CBCSCU010000015.1"/>
</dbReference>
<reference evidence="2" key="1">
    <citation type="submission" date="2024-05" db="EMBL/GenBank/DDBJ databases">
        <authorList>
            <person name="Bunk B."/>
            <person name="Swiderski J."/>
            <person name="Sproer C."/>
            <person name="Thiel V."/>
        </authorList>
    </citation>
    <scope>NUCLEOTIDE SEQUENCE</scope>
    <source>
        <strain evidence="2">DSM 17735</strain>
        <plasmid evidence="2">p4</plasmid>
    </source>
</reference>
<dbReference type="InterPro" id="IPR036188">
    <property type="entry name" value="FAD/NAD-bd_sf"/>
</dbReference>
<gene>
    <name evidence="2" type="ORF">ABLV49_24970</name>
</gene>
<dbReference type="PRINTS" id="PR00469">
    <property type="entry name" value="PNDRDTASEII"/>
</dbReference>
<dbReference type="EC" id="1.14.13.-" evidence="2"/>
<dbReference type="GO" id="GO:0050660">
    <property type="term" value="F:flavin adenine dinucleotide binding"/>
    <property type="evidence" value="ECO:0007669"/>
    <property type="project" value="TreeGrafter"/>
</dbReference>
<sequence>MSKIEQVAPPTAETIFTSWVERFGRTLEAGDVPALLQHFDTESYWKDFLSFSWEHRTFVGHSQIQAAFNDALHRFEPHSIVVSPGRTAPRITRRSAKSVLEGFFDFQTKFGRGTAFVRLLHNPTDPMNPRIWMLLTSLQELHGFEEKIGARRPTGNQYAMNTTPNNWMDDRQRQQTFEDRDPEVLIVGAGHAGLILAARLGQLGVDTLVVDKTERIGDVWRERYHSLTLHNESTANHMPYIKFPETWPLWLSKDRLAGWLESYAEALELNVWTGTELVNASYDDIQKIWTATLRRSGKPDRIVRCPHLTIAIGVSGSIPNIPDIDGIQDFKGEVMHSGHYSHGKNYQGKRAIVIGTGNSGHDVAQDLHVNGAEKVWMYQRSPTCVVSLEPSATMVYKIYSEGLSVHDIDLVTSAIPYPVLEQTYQFMSKRCGEMDKPMLDSLNKVGFETYYGRDNTGFHMMYLRGEGGYYINVGCAELIANGDVGVIQGSDADRFVAEGLRMKDGSVIPCDVVVLATGFKNMQEGIRRLVGDDIADRVGPIWGFDKDYQMRNMWRRTAQDGFWVMGGALIDARLNSRYLAIEIKAALEGLLPARADMPVVKREEN</sequence>
<dbReference type="InterPro" id="IPR050982">
    <property type="entry name" value="Auxin_biosynth/cation_transpt"/>
</dbReference>
<dbReference type="AlphaFoldDB" id="A0AAU7LZT1"/>
<dbReference type="SUPFAM" id="SSF51905">
    <property type="entry name" value="FAD/NAD(P)-binding domain"/>
    <property type="match status" value="1"/>
</dbReference>
<protein>
    <submittedName>
        <fullName evidence="2">NAD(P)/FAD-dependent oxidoreductase</fullName>
        <ecNumber evidence="2">1.14.13.-</ecNumber>
    </submittedName>
</protein>
<dbReference type="Pfam" id="PF13738">
    <property type="entry name" value="Pyr_redox_3"/>
    <property type="match status" value="1"/>
</dbReference>